<dbReference type="SUPFAM" id="SSF46894">
    <property type="entry name" value="C-terminal effector domain of the bipartite response regulators"/>
    <property type="match status" value="1"/>
</dbReference>
<protein>
    <submittedName>
        <fullName evidence="3">DNA-binding CsgD family transcriptional regulator</fullName>
    </submittedName>
</protein>
<dbReference type="InterPro" id="IPR039420">
    <property type="entry name" value="WalR-like"/>
</dbReference>
<dbReference type="AlphaFoldDB" id="A0A7W9H072"/>
<comment type="caution">
    <text evidence="3">The sequence shown here is derived from an EMBL/GenBank/DDBJ whole genome shotgun (WGS) entry which is preliminary data.</text>
</comment>
<dbReference type="Proteomes" id="UP000590647">
    <property type="component" value="Unassembled WGS sequence"/>
</dbReference>
<dbReference type="Pfam" id="PF00196">
    <property type="entry name" value="GerE"/>
    <property type="match status" value="1"/>
</dbReference>
<dbReference type="PANTHER" id="PTHR43214:SF42">
    <property type="entry name" value="TRANSCRIPTIONAL REGULATORY PROTEIN DESR"/>
    <property type="match status" value="1"/>
</dbReference>
<sequence length="262" mass="28773">MQHVADRLHHMAEEVEHLSEALEQLRMAPAQNDQPQSTAHRLEWFQGPARTGATLRALTMLADDELRSTHPGPPESADALAAERERALRAIERGLLMRCVYARSHLETPTGQRHLRELADAGVRVRVQASVPVRIILVGDRLALFADKGVGDPESLTMVRHPQSVALAARVFEERWAEATDLETLLSGTGGDRAGGSAGSGLSSREQVILRRLADGGQDEAIAREIGVSIRTYRRDIVTLLDKLSAKNRVQAAVEAVRRGWL</sequence>
<reference evidence="3 4" key="1">
    <citation type="submission" date="2020-08" db="EMBL/GenBank/DDBJ databases">
        <title>Sequencing the genomes of 1000 actinobacteria strains.</title>
        <authorList>
            <person name="Klenk H.-P."/>
        </authorList>
    </citation>
    <scope>NUCLEOTIDE SEQUENCE [LARGE SCALE GENOMIC DNA]</scope>
    <source>
        <strain evidence="3 4">DSM 40084</strain>
    </source>
</reference>
<dbReference type="RefSeq" id="WP_184980805.1">
    <property type="nucleotide sequence ID" value="NZ_JACHNE010000001.1"/>
</dbReference>
<dbReference type="InterPro" id="IPR016032">
    <property type="entry name" value="Sig_transdc_resp-reg_C-effctor"/>
</dbReference>
<dbReference type="SMART" id="SM00421">
    <property type="entry name" value="HTH_LUXR"/>
    <property type="match status" value="1"/>
</dbReference>
<feature type="domain" description="HTH luxR-type" evidence="2">
    <location>
        <begin position="195"/>
        <end position="260"/>
    </location>
</feature>
<evidence type="ECO:0000259" key="2">
    <source>
        <dbReference type="PROSITE" id="PS50043"/>
    </source>
</evidence>
<evidence type="ECO:0000313" key="3">
    <source>
        <dbReference type="EMBL" id="MBB5792906.1"/>
    </source>
</evidence>
<keyword evidence="4" id="KW-1185">Reference proteome</keyword>
<dbReference type="PROSITE" id="PS50043">
    <property type="entry name" value="HTH_LUXR_2"/>
    <property type="match status" value="1"/>
</dbReference>
<dbReference type="InterPro" id="IPR036388">
    <property type="entry name" value="WH-like_DNA-bd_sf"/>
</dbReference>
<proteinExistence type="predicted"/>
<accession>A0A7W9H072</accession>
<dbReference type="InterPro" id="IPR000792">
    <property type="entry name" value="Tscrpt_reg_LuxR_C"/>
</dbReference>
<evidence type="ECO:0000256" key="1">
    <source>
        <dbReference type="ARBA" id="ARBA00023125"/>
    </source>
</evidence>
<dbReference type="EMBL" id="JACHNE010000001">
    <property type="protein sequence ID" value="MBB5792906.1"/>
    <property type="molecule type" value="Genomic_DNA"/>
</dbReference>
<dbReference type="GO" id="GO:0006355">
    <property type="term" value="P:regulation of DNA-templated transcription"/>
    <property type="evidence" value="ECO:0007669"/>
    <property type="project" value="InterPro"/>
</dbReference>
<dbReference type="Gene3D" id="1.10.10.10">
    <property type="entry name" value="Winged helix-like DNA-binding domain superfamily/Winged helix DNA-binding domain"/>
    <property type="match status" value="1"/>
</dbReference>
<dbReference type="PANTHER" id="PTHR43214">
    <property type="entry name" value="TWO-COMPONENT RESPONSE REGULATOR"/>
    <property type="match status" value="1"/>
</dbReference>
<dbReference type="GO" id="GO:0003677">
    <property type="term" value="F:DNA binding"/>
    <property type="evidence" value="ECO:0007669"/>
    <property type="project" value="UniProtKB-KW"/>
</dbReference>
<keyword evidence="1 3" id="KW-0238">DNA-binding</keyword>
<name>A0A7W9H072_9ACTN</name>
<evidence type="ECO:0000313" key="4">
    <source>
        <dbReference type="Proteomes" id="UP000590647"/>
    </source>
</evidence>
<organism evidence="3 4">
    <name type="scientific">Streptomyces caelestis</name>
    <dbReference type="NCBI Taxonomy" id="36816"/>
    <lineage>
        <taxon>Bacteria</taxon>
        <taxon>Bacillati</taxon>
        <taxon>Actinomycetota</taxon>
        <taxon>Actinomycetes</taxon>
        <taxon>Kitasatosporales</taxon>
        <taxon>Streptomycetaceae</taxon>
        <taxon>Streptomyces</taxon>
    </lineage>
</organism>
<gene>
    <name evidence="3" type="ORF">HDA41_000870</name>
</gene>